<evidence type="ECO:0000313" key="2">
    <source>
        <dbReference type="Proteomes" id="UP000199476"/>
    </source>
</evidence>
<dbReference type="Proteomes" id="UP000199476">
    <property type="component" value="Unassembled WGS sequence"/>
</dbReference>
<protein>
    <recommendedName>
        <fullName evidence="3">Asp23 family, cell envelope-related function</fullName>
    </recommendedName>
</protein>
<evidence type="ECO:0008006" key="3">
    <source>
        <dbReference type="Google" id="ProtNLM"/>
    </source>
</evidence>
<gene>
    <name evidence="1" type="ORF">SAMN04488692_102144</name>
</gene>
<dbReference type="SUPFAM" id="SSF52540">
    <property type="entry name" value="P-loop containing nucleoside triphosphate hydrolases"/>
    <property type="match status" value="1"/>
</dbReference>
<sequence length="271" mass="30596">MEVYTLVGPSGSGKSHRARMVAHEHNIPLILDDGLLISEGRILAGSSAKRESSKLAAIKRAVMAYDDHRRELKRAIEKTDADKILILGTSQSMVEKITARLELGGVDHSLNISELASEDEIEQARKARSQEGTHVIPVPTIEVRRRFLGFFIDSLSVLFSSDKDKEEVSRESSIVRARFTYFGNLIVYNQVIADVIYHISDNFNGIEQVRDLTISKKEEGLFLTLYIRVKYGLVLPDYLEDYRWVLANELESFTGINVPQIDINVVEMEVD</sequence>
<dbReference type="OrthoDB" id="5429664at2"/>
<keyword evidence="2" id="KW-1185">Reference proteome</keyword>
<dbReference type="InterPro" id="IPR027417">
    <property type="entry name" value="P-loop_NTPase"/>
</dbReference>
<dbReference type="STRING" id="321763.SAMN04488692_102144"/>
<proteinExistence type="predicted"/>
<dbReference type="RefSeq" id="WP_089758037.1">
    <property type="nucleotide sequence ID" value="NZ_FNGO01000002.1"/>
</dbReference>
<accession>A0A1G9I8Y5</accession>
<name>A0A1G9I8Y5_9FIRM</name>
<dbReference type="AlphaFoldDB" id="A0A1G9I8Y5"/>
<evidence type="ECO:0000313" key="1">
    <source>
        <dbReference type="EMBL" id="SDL21546.1"/>
    </source>
</evidence>
<reference evidence="1 2" key="1">
    <citation type="submission" date="2016-10" db="EMBL/GenBank/DDBJ databases">
        <authorList>
            <person name="de Groot N.N."/>
        </authorList>
    </citation>
    <scope>NUCLEOTIDE SEQUENCE [LARGE SCALE GENOMIC DNA]</scope>
    <source>
        <strain evidence="1 2">SLAS-1</strain>
    </source>
</reference>
<dbReference type="EMBL" id="FNGO01000002">
    <property type="protein sequence ID" value="SDL21546.1"/>
    <property type="molecule type" value="Genomic_DNA"/>
</dbReference>
<organism evidence="1 2">
    <name type="scientific">Halarsenatibacter silvermanii</name>
    <dbReference type="NCBI Taxonomy" id="321763"/>
    <lineage>
        <taxon>Bacteria</taxon>
        <taxon>Bacillati</taxon>
        <taxon>Bacillota</taxon>
        <taxon>Clostridia</taxon>
        <taxon>Halanaerobiales</taxon>
        <taxon>Halarsenatibacteraceae</taxon>
        <taxon>Halarsenatibacter</taxon>
    </lineage>
</organism>